<reference evidence="1" key="1">
    <citation type="submission" date="2020-05" db="EMBL/GenBank/DDBJ databases">
        <title>Fertoebacter nigrum gen. nov., sp. nov., a new member of the family Rhodobacteraceae.</title>
        <authorList>
            <person name="Szuroczki S."/>
            <person name="Abbaszade G."/>
            <person name="Buni D."/>
            <person name="Schumann P."/>
            <person name="Toth E."/>
        </authorList>
    </citation>
    <scope>NUCLEOTIDE SEQUENCE</scope>
    <source>
        <strain evidence="1">RG-N-1a</strain>
    </source>
</reference>
<comment type="caution">
    <text evidence="1">The sequence shown here is derived from an EMBL/GenBank/DDBJ whole genome shotgun (WGS) entry which is preliminary data.</text>
</comment>
<gene>
    <name evidence="1" type="ORF">GEU84_020440</name>
</gene>
<dbReference type="EMBL" id="WHUT02000021">
    <property type="protein sequence ID" value="NUB46764.1"/>
    <property type="molecule type" value="Genomic_DNA"/>
</dbReference>
<dbReference type="RefSeq" id="WP_174540091.1">
    <property type="nucleotide sequence ID" value="NZ_WHUT02000021.1"/>
</dbReference>
<dbReference type="Pfam" id="PF07845">
    <property type="entry name" value="DUF1636"/>
    <property type="match status" value="1"/>
</dbReference>
<dbReference type="Proteomes" id="UP000484076">
    <property type="component" value="Unassembled WGS sequence"/>
</dbReference>
<protein>
    <submittedName>
        <fullName evidence="1">DUF1636 domain-containing protein</fullName>
    </submittedName>
</protein>
<dbReference type="InterPro" id="IPR036249">
    <property type="entry name" value="Thioredoxin-like_sf"/>
</dbReference>
<dbReference type="AlphaFoldDB" id="A0A8X8GYT8"/>
<evidence type="ECO:0000313" key="2">
    <source>
        <dbReference type="Proteomes" id="UP000484076"/>
    </source>
</evidence>
<keyword evidence="2" id="KW-1185">Reference proteome</keyword>
<evidence type="ECO:0000313" key="1">
    <source>
        <dbReference type="EMBL" id="NUB46764.1"/>
    </source>
</evidence>
<dbReference type="CDD" id="cd02980">
    <property type="entry name" value="TRX_Fd_family"/>
    <property type="match status" value="1"/>
</dbReference>
<dbReference type="InterPro" id="IPR012863">
    <property type="entry name" value="DUF1636"/>
</dbReference>
<sequence>MAVTLLVCTTCRAGLPVEEGTPCPGLRLHDLLAEGVPEGVTLRPVECLSACSQGSAVALSAPGRWTYVYGRLTEADAPDILAGAALYAQSADGIVPWRDRPTVFRKNSIARIPPLEVSA</sequence>
<dbReference type="Gene3D" id="3.40.30.10">
    <property type="entry name" value="Glutaredoxin"/>
    <property type="match status" value="1"/>
</dbReference>
<proteinExistence type="predicted"/>
<organism evidence="1 2">
    <name type="scientific">Fertoeibacter niger</name>
    <dbReference type="NCBI Taxonomy" id="2656921"/>
    <lineage>
        <taxon>Bacteria</taxon>
        <taxon>Pseudomonadati</taxon>
        <taxon>Pseudomonadota</taxon>
        <taxon>Alphaproteobacteria</taxon>
        <taxon>Rhodobacterales</taxon>
        <taxon>Paracoccaceae</taxon>
        <taxon>Fertoeibacter</taxon>
    </lineage>
</organism>
<name>A0A8X8GYT8_9RHOB</name>
<accession>A0A8X8GYT8</accession>
<dbReference type="SUPFAM" id="SSF52833">
    <property type="entry name" value="Thioredoxin-like"/>
    <property type="match status" value="1"/>
</dbReference>